<dbReference type="OrthoDB" id="1364574at2"/>
<organism evidence="2 3">
    <name type="scientific">Flavobacterium piscinae</name>
    <dbReference type="NCBI Taxonomy" id="2506424"/>
    <lineage>
        <taxon>Bacteria</taxon>
        <taxon>Pseudomonadati</taxon>
        <taxon>Bacteroidota</taxon>
        <taxon>Flavobacteriia</taxon>
        <taxon>Flavobacteriales</taxon>
        <taxon>Flavobacteriaceae</taxon>
        <taxon>Flavobacterium</taxon>
    </lineage>
</organism>
<gene>
    <name evidence="2" type="ORF">EQG68_02225</name>
</gene>
<evidence type="ECO:0000313" key="3">
    <source>
        <dbReference type="Proteomes" id="UP000289734"/>
    </source>
</evidence>
<proteinExistence type="predicted"/>
<feature type="transmembrane region" description="Helical" evidence="1">
    <location>
        <begin position="30"/>
        <end position="51"/>
    </location>
</feature>
<keyword evidence="1" id="KW-0472">Membrane</keyword>
<sequence length="113" mass="13062">MKYLKILNTVAIGIPIVLAFLGIFDEGMLMYALVSTMVTGFIQVIVGILFWIKEWKNYLIISYLVGVILFFMGISLTKYDSFWIMPPIFCVFIYHYLFTLKKIKLCLLLSQTG</sequence>
<evidence type="ECO:0000313" key="2">
    <source>
        <dbReference type="EMBL" id="RXR34747.1"/>
    </source>
</evidence>
<dbReference type="EMBL" id="SBKQ01000002">
    <property type="protein sequence ID" value="RXR34747.1"/>
    <property type="molecule type" value="Genomic_DNA"/>
</dbReference>
<dbReference type="RefSeq" id="WP_129463154.1">
    <property type="nucleotide sequence ID" value="NZ_SBKQ01000002.1"/>
</dbReference>
<comment type="caution">
    <text evidence="2">The sequence shown here is derived from an EMBL/GenBank/DDBJ whole genome shotgun (WGS) entry which is preliminary data.</text>
</comment>
<evidence type="ECO:0000256" key="1">
    <source>
        <dbReference type="SAM" id="Phobius"/>
    </source>
</evidence>
<feature type="transmembrane region" description="Helical" evidence="1">
    <location>
        <begin position="7"/>
        <end position="24"/>
    </location>
</feature>
<keyword evidence="1" id="KW-1133">Transmembrane helix</keyword>
<keyword evidence="3" id="KW-1185">Reference proteome</keyword>
<protein>
    <submittedName>
        <fullName evidence="2">Uncharacterized protein</fullName>
    </submittedName>
</protein>
<reference evidence="3" key="1">
    <citation type="submission" date="2019-01" db="EMBL/GenBank/DDBJ databases">
        <title>Cytophagaceae bacterium strain CAR-16.</title>
        <authorList>
            <person name="Chen W.-M."/>
        </authorList>
    </citation>
    <scope>NUCLEOTIDE SEQUENCE [LARGE SCALE GENOMIC DNA]</scope>
    <source>
        <strain evidence="3">ICH-30</strain>
    </source>
</reference>
<name>A0A4Q1KX45_9FLAO</name>
<accession>A0A4Q1KX45</accession>
<keyword evidence="1" id="KW-0812">Transmembrane</keyword>
<dbReference type="AlphaFoldDB" id="A0A4Q1KX45"/>
<feature type="transmembrane region" description="Helical" evidence="1">
    <location>
        <begin position="58"/>
        <end position="76"/>
    </location>
</feature>
<feature type="transmembrane region" description="Helical" evidence="1">
    <location>
        <begin position="82"/>
        <end position="100"/>
    </location>
</feature>
<dbReference type="Proteomes" id="UP000289734">
    <property type="component" value="Unassembled WGS sequence"/>
</dbReference>